<evidence type="ECO:0000313" key="2">
    <source>
        <dbReference type="EMBL" id="RGM39259.1"/>
    </source>
</evidence>
<evidence type="ECO:0000313" key="6">
    <source>
        <dbReference type="Proteomes" id="UP000285109"/>
    </source>
</evidence>
<dbReference type="EMBL" id="QSTF01000023">
    <property type="protein sequence ID" value="RGM39259.1"/>
    <property type="molecule type" value="Genomic_DNA"/>
</dbReference>
<dbReference type="RefSeq" id="WP_117671173.1">
    <property type="nucleotide sequence ID" value="NZ_CABOGR010000006.1"/>
</dbReference>
<dbReference type="EMBL" id="QRQK01000004">
    <property type="protein sequence ID" value="RHM99849.1"/>
    <property type="molecule type" value="Genomic_DNA"/>
</dbReference>
<accession>A0A3E4N5T4</accession>
<name>A0A3E4N5T4_9BACT</name>
<dbReference type="Pfam" id="PF14092">
    <property type="entry name" value="DUF4270"/>
    <property type="match status" value="1"/>
</dbReference>
<proteinExistence type="predicted"/>
<reference evidence="4 5" key="1">
    <citation type="submission" date="2018-08" db="EMBL/GenBank/DDBJ databases">
        <title>A genome reference for cultivated species of the human gut microbiota.</title>
        <authorList>
            <person name="Zou Y."/>
            <person name="Xue W."/>
            <person name="Luo G."/>
        </authorList>
    </citation>
    <scope>NUCLEOTIDE SEQUENCE [LARGE SCALE GENOMIC DNA]</scope>
    <source>
        <strain evidence="3 6">AF31-28B-AC</strain>
        <strain evidence="2 4">OM08-14</strain>
        <strain evidence="1 5">TF10-3AC</strain>
    </source>
</reference>
<organism evidence="1 5">
    <name type="scientific">Phocaeicola plebeius</name>
    <dbReference type="NCBI Taxonomy" id="310297"/>
    <lineage>
        <taxon>Bacteria</taxon>
        <taxon>Pseudomonadati</taxon>
        <taxon>Bacteroidota</taxon>
        <taxon>Bacteroidia</taxon>
        <taxon>Bacteroidales</taxon>
        <taxon>Bacteroidaceae</taxon>
        <taxon>Phocaeicola</taxon>
    </lineage>
</organism>
<dbReference type="Proteomes" id="UP000260780">
    <property type="component" value="Unassembled WGS sequence"/>
</dbReference>
<keyword evidence="5" id="KW-1185">Reference proteome</keyword>
<dbReference type="STRING" id="310297.BHV76_09095"/>
<evidence type="ECO:0000313" key="5">
    <source>
        <dbReference type="Proteomes" id="UP000260862"/>
    </source>
</evidence>
<dbReference type="EMBL" id="QSQT01000006">
    <property type="protein sequence ID" value="RGK57135.1"/>
    <property type="molecule type" value="Genomic_DNA"/>
</dbReference>
<evidence type="ECO:0000313" key="4">
    <source>
        <dbReference type="Proteomes" id="UP000260780"/>
    </source>
</evidence>
<protein>
    <submittedName>
        <fullName evidence="1">DUF4270 domain-containing protein</fullName>
    </submittedName>
</protein>
<dbReference type="PROSITE" id="PS51257">
    <property type="entry name" value="PROKAR_LIPOPROTEIN"/>
    <property type="match status" value="1"/>
</dbReference>
<evidence type="ECO:0000313" key="1">
    <source>
        <dbReference type="EMBL" id="RGK57135.1"/>
    </source>
</evidence>
<dbReference type="Proteomes" id="UP000260862">
    <property type="component" value="Unassembled WGS sequence"/>
</dbReference>
<sequence>MKLKFLAAVGLAATLYSCDDTTTGVGEFVADADEITASAQTFEATTKTLKYTDLNQNGVFSRTSSAYLGKFTDPDFGTYTTDFITQINCTEGFEFPETTQEIVATTLELSYASFFGDSLAPMRVRVDMLDKAIDDTGEDLNLYYTSYDPIEEGYYNPEKPELAEQDYAVRDNSWTDEEIDSIKSENGYYPPLVIDLDKKKSSGIKEDEAGAFSQYLWNKYQENKDYFKDAYSFIHNVLPGFYVHTTSGEGAILYIGDIWLRMKVKYLVERPSTGAMDSVVYTSIPFAATNEVFMSTRLSNSEETLNSLAGEKEHTYLKTPAGLCTEVKLPLQEMYDALGTDTLNSVSMAFTKYKNVSDNSENSPYKMGTPQNLLLIRKNEVKDFFEQRKNYDSKTTFLGTYSSTTNSYSFSQVNRLISQIFSDMRTKEEPAQGWDEYNTMVLIPVKTETDSQGNTIGLSHDLEVNSAKLMGGEDGEKIKMEIIYTKPKFNK</sequence>
<gene>
    <name evidence="3" type="ORF">DWZ34_03335</name>
    <name evidence="2" type="ORF">DXC17_09605</name>
    <name evidence="1" type="ORF">DXD04_04235</name>
</gene>
<dbReference type="InterPro" id="IPR025366">
    <property type="entry name" value="DUF4270"/>
</dbReference>
<evidence type="ECO:0000313" key="3">
    <source>
        <dbReference type="EMBL" id="RHM99849.1"/>
    </source>
</evidence>
<comment type="caution">
    <text evidence="1">The sequence shown here is derived from an EMBL/GenBank/DDBJ whole genome shotgun (WGS) entry which is preliminary data.</text>
</comment>
<dbReference type="Proteomes" id="UP000285109">
    <property type="component" value="Unassembled WGS sequence"/>
</dbReference>
<dbReference type="AlphaFoldDB" id="A0A3E4N5T4"/>